<organism evidence="1 2">
    <name type="scientific">Candidatus Anaerostipes excrementavium</name>
    <dbReference type="NCBI Taxonomy" id="2838463"/>
    <lineage>
        <taxon>Bacteria</taxon>
        <taxon>Bacillati</taxon>
        <taxon>Bacillota</taxon>
        <taxon>Clostridia</taxon>
        <taxon>Lachnospirales</taxon>
        <taxon>Lachnospiraceae</taxon>
        <taxon>Anaerostipes</taxon>
    </lineage>
</organism>
<dbReference type="Pfam" id="PF16945">
    <property type="entry name" value="Phage_r1t_holin"/>
    <property type="match status" value="1"/>
</dbReference>
<reference evidence="1" key="2">
    <citation type="submission" date="2021-04" db="EMBL/GenBank/DDBJ databases">
        <authorList>
            <person name="Gilroy R."/>
        </authorList>
    </citation>
    <scope>NUCLEOTIDE SEQUENCE</scope>
    <source>
        <strain evidence="1">CHK191-13928</strain>
    </source>
</reference>
<dbReference type="Proteomes" id="UP000886721">
    <property type="component" value="Unassembled WGS sequence"/>
</dbReference>
<evidence type="ECO:0000313" key="1">
    <source>
        <dbReference type="EMBL" id="HIX67640.1"/>
    </source>
</evidence>
<protein>
    <submittedName>
        <fullName evidence="1">Holin</fullName>
    </submittedName>
</protein>
<dbReference type="InterPro" id="IPR020109">
    <property type="entry name" value="Holin_r1t"/>
</dbReference>
<proteinExistence type="predicted"/>
<name>A0A9D1WX29_9FIRM</name>
<dbReference type="AlphaFoldDB" id="A0A9D1WX29"/>
<sequence length="74" mass="7661">MKKYKAWAKAAGIRAVKTMAQTAVAMLPAAATITAVDWKTVAGTAALAGVASLLTSVKGLPELKTENETEKEGE</sequence>
<comment type="caution">
    <text evidence="1">The sequence shown here is derived from an EMBL/GenBank/DDBJ whole genome shotgun (WGS) entry which is preliminary data.</text>
</comment>
<dbReference type="EMBL" id="DXEM01000017">
    <property type="protein sequence ID" value="HIX67640.1"/>
    <property type="molecule type" value="Genomic_DNA"/>
</dbReference>
<gene>
    <name evidence="1" type="ORF">H9735_05860</name>
</gene>
<evidence type="ECO:0000313" key="2">
    <source>
        <dbReference type="Proteomes" id="UP000886721"/>
    </source>
</evidence>
<accession>A0A9D1WX29</accession>
<reference evidence="1" key="1">
    <citation type="journal article" date="2021" name="PeerJ">
        <title>Extensive microbial diversity within the chicken gut microbiome revealed by metagenomics and culture.</title>
        <authorList>
            <person name="Gilroy R."/>
            <person name="Ravi A."/>
            <person name="Getino M."/>
            <person name="Pursley I."/>
            <person name="Horton D.L."/>
            <person name="Alikhan N.F."/>
            <person name="Baker D."/>
            <person name="Gharbi K."/>
            <person name="Hall N."/>
            <person name="Watson M."/>
            <person name="Adriaenssens E.M."/>
            <person name="Foster-Nyarko E."/>
            <person name="Jarju S."/>
            <person name="Secka A."/>
            <person name="Antonio M."/>
            <person name="Oren A."/>
            <person name="Chaudhuri R.R."/>
            <person name="La Ragione R."/>
            <person name="Hildebrand F."/>
            <person name="Pallen M.J."/>
        </authorList>
    </citation>
    <scope>NUCLEOTIDE SEQUENCE</scope>
    <source>
        <strain evidence="1">CHK191-13928</strain>
    </source>
</reference>